<proteinExistence type="predicted"/>
<dbReference type="AlphaFoldDB" id="A0A1S8T853"/>
<evidence type="ECO:0000313" key="1">
    <source>
        <dbReference type="EMBL" id="OOM73970.1"/>
    </source>
</evidence>
<gene>
    <name evidence="1" type="ORF">CLPUN_42080</name>
</gene>
<evidence type="ECO:0000313" key="2">
    <source>
        <dbReference type="Proteomes" id="UP000190890"/>
    </source>
</evidence>
<dbReference type="RefSeq" id="WP_077849159.1">
    <property type="nucleotide sequence ID" value="NZ_LZZM01000206.1"/>
</dbReference>
<organism evidence="1 2">
    <name type="scientific">Clostridium puniceum</name>
    <dbReference type="NCBI Taxonomy" id="29367"/>
    <lineage>
        <taxon>Bacteria</taxon>
        <taxon>Bacillati</taxon>
        <taxon>Bacillota</taxon>
        <taxon>Clostridia</taxon>
        <taxon>Eubacteriales</taxon>
        <taxon>Clostridiaceae</taxon>
        <taxon>Clostridium</taxon>
    </lineage>
</organism>
<sequence>MKCEYDINKTCEESRECEERFVACDKCSSISEEGDCDNSESVNYCRFMDGLSTCCSLFKKKSQ</sequence>
<name>A0A1S8T853_9CLOT</name>
<protein>
    <submittedName>
        <fullName evidence="1">Uncharacterized protein</fullName>
    </submittedName>
</protein>
<dbReference type="STRING" id="29367.CLPUN_42080"/>
<reference evidence="1 2" key="1">
    <citation type="submission" date="2016-05" db="EMBL/GenBank/DDBJ databases">
        <title>Microbial solvent formation.</title>
        <authorList>
            <person name="Poehlein A."/>
            <person name="Montoya Solano J.D."/>
            <person name="Flitsch S."/>
            <person name="Krabben P."/>
            <person name="Duerre P."/>
            <person name="Daniel R."/>
        </authorList>
    </citation>
    <scope>NUCLEOTIDE SEQUENCE [LARGE SCALE GENOMIC DNA]</scope>
    <source>
        <strain evidence="1 2">DSM 2619</strain>
    </source>
</reference>
<dbReference type="Proteomes" id="UP000190890">
    <property type="component" value="Unassembled WGS sequence"/>
</dbReference>
<keyword evidence="2" id="KW-1185">Reference proteome</keyword>
<accession>A0A1S8T853</accession>
<dbReference type="EMBL" id="LZZM01000206">
    <property type="protein sequence ID" value="OOM73970.1"/>
    <property type="molecule type" value="Genomic_DNA"/>
</dbReference>
<comment type="caution">
    <text evidence="1">The sequence shown here is derived from an EMBL/GenBank/DDBJ whole genome shotgun (WGS) entry which is preliminary data.</text>
</comment>